<evidence type="ECO:0000313" key="3">
    <source>
        <dbReference type="Proteomes" id="UP001152795"/>
    </source>
</evidence>
<dbReference type="Gene3D" id="2.10.25.10">
    <property type="entry name" value="Laminin"/>
    <property type="match status" value="1"/>
</dbReference>
<evidence type="ECO:0000256" key="1">
    <source>
        <dbReference type="PROSITE-ProRule" id="PRU00076"/>
    </source>
</evidence>
<evidence type="ECO:0000313" key="2">
    <source>
        <dbReference type="EMBL" id="CAB4003676.1"/>
    </source>
</evidence>
<accession>A0A7D9IDQ9</accession>
<dbReference type="OrthoDB" id="5987336at2759"/>
<organism evidence="2 3">
    <name type="scientific">Paramuricea clavata</name>
    <name type="common">Red gorgonian</name>
    <name type="synonym">Violescent sea-whip</name>
    <dbReference type="NCBI Taxonomy" id="317549"/>
    <lineage>
        <taxon>Eukaryota</taxon>
        <taxon>Metazoa</taxon>
        <taxon>Cnidaria</taxon>
        <taxon>Anthozoa</taxon>
        <taxon>Octocorallia</taxon>
        <taxon>Malacalcyonacea</taxon>
        <taxon>Plexauridae</taxon>
        <taxon>Paramuricea</taxon>
    </lineage>
</organism>
<dbReference type="PROSITE" id="PS01186">
    <property type="entry name" value="EGF_2"/>
    <property type="match status" value="1"/>
</dbReference>
<dbReference type="EMBL" id="CACRXK020004694">
    <property type="protein sequence ID" value="CAB4003676.1"/>
    <property type="molecule type" value="Genomic_DNA"/>
</dbReference>
<feature type="disulfide bond" evidence="1">
    <location>
        <begin position="157"/>
        <end position="166"/>
    </location>
</feature>
<sequence length="344" mass="39267">MKRFLRTALVFARFLFLISLPLAVTMKQEYCMPEDYTNLAIPFRMVYEDVCPLIENILSEATYDFKNHCAMKCLQYPFCAGYNFKKKPQRKTPNCQLTHTLDHNFHHCNADDKGWIFYQPVAPRKVPCHKMKNCKNGGKTIIYLKDGPDSDPYRCECLKGFSGNLCQIVPTLSDSAILSGEPADFLTRLTSWTGNTQSTNWTLCWRATKHGWAARTFHGNCDYKKPTVTIIKVGNFIFGGYATESWEGEVTSCVAELFILFSYDIVIFALSGSIIYCLVLYVPSLGYDGANFIKNIEAHGVEDWLKKRETGNRSQGCGLWISCRSTKFPDRYRGDVKGEKEKRV</sequence>
<comment type="caution">
    <text evidence="2">The sequence shown here is derived from an EMBL/GenBank/DDBJ whole genome shotgun (WGS) entry which is preliminary data.</text>
</comment>
<dbReference type="PROSITE" id="PS51886">
    <property type="entry name" value="TLDC"/>
    <property type="match status" value="1"/>
</dbReference>
<dbReference type="SUPFAM" id="SSF57196">
    <property type="entry name" value="EGF/Laminin"/>
    <property type="match status" value="1"/>
</dbReference>
<dbReference type="Pfam" id="PF07534">
    <property type="entry name" value="TLD"/>
    <property type="match status" value="1"/>
</dbReference>
<dbReference type="InterPro" id="IPR000742">
    <property type="entry name" value="EGF"/>
</dbReference>
<keyword evidence="3" id="KW-1185">Reference proteome</keyword>
<dbReference type="InterPro" id="IPR006571">
    <property type="entry name" value="TLDc_dom"/>
</dbReference>
<reference evidence="2" key="1">
    <citation type="submission" date="2020-04" db="EMBL/GenBank/DDBJ databases">
        <authorList>
            <person name="Alioto T."/>
            <person name="Alioto T."/>
            <person name="Gomez Garrido J."/>
        </authorList>
    </citation>
    <scope>NUCLEOTIDE SEQUENCE</scope>
    <source>
        <strain evidence="2">A484AB</strain>
    </source>
</reference>
<dbReference type="Proteomes" id="UP001152795">
    <property type="component" value="Unassembled WGS sequence"/>
</dbReference>
<gene>
    <name evidence="2" type="ORF">PACLA_8A080286</name>
</gene>
<dbReference type="PROSITE" id="PS00022">
    <property type="entry name" value="EGF_1"/>
    <property type="match status" value="1"/>
</dbReference>
<name>A0A7D9IDQ9_PARCT</name>
<keyword evidence="1" id="KW-0245">EGF-like domain</keyword>
<protein>
    <submittedName>
        <fullName evidence="2">Aggrecan core</fullName>
    </submittedName>
</protein>
<dbReference type="PROSITE" id="PS50026">
    <property type="entry name" value="EGF_3"/>
    <property type="match status" value="1"/>
</dbReference>
<dbReference type="AlphaFoldDB" id="A0A7D9IDQ9"/>
<comment type="caution">
    <text evidence="1">Lacks conserved residue(s) required for the propagation of feature annotation.</text>
</comment>
<proteinExistence type="predicted"/>
<keyword evidence="1" id="KW-1015">Disulfide bond</keyword>